<dbReference type="GO" id="GO:0016747">
    <property type="term" value="F:acyltransferase activity, transferring groups other than amino-acyl groups"/>
    <property type="evidence" value="ECO:0007669"/>
    <property type="project" value="InterPro"/>
</dbReference>
<dbReference type="AlphaFoldDB" id="A0A9X1NHE1"/>
<evidence type="ECO:0000259" key="1">
    <source>
        <dbReference type="PROSITE" id="PS51186"/>
    </source>
</evidence>
<dbReference type="RefSeq" id="WP_231444387.1">
    <property type="nucleotide sequence ID" value="NZ_JAJOMB010000011.1"/>
</dbReference>
<keyword evidence="3" id="KW-1185">Reference proteome</keyword>
<gene>
    <name evidence="2" type="ORF">LR394_20595</name>
</gene>
<comment type="caution">
    <text evidence="2">The sequence shown here is derived from an EMBL/GenBank/DDBJ whole genome shotgun (WGS) entry which is preliminary data.</text>
</comment>
<dbReference type="SUPFAM" id="SSF55729">
    <property type="entry name" value="Acyl-CoA N-acyltransferases (Nat)"/>
    <property type="match status" value="1"/>
</dbReference>
<dbReference type="Proteomes" id="UP001138997">
    <property type="component" value="Unassembled WGS sequence"/>
</dbReference>
<sequence length="185" mass="20755">MRQYSALASERLLFPHTRELAASDASVGKALLARPTQLPPPTRPSLTLTPIASPDDWQLYEQRRIEVEDGFGVPPQQARAMVAALRERTAVLELSMFFGRTTKDDVVAAIGYFGRGRWVRLQEVDVFPAWRGRGYGDGLLSATLQHLTDTTDAEVVILGADEDDWPLEWYRRRGFADVARVALTR</sequence>
<organism evidence="2 3">
    <name type="scientific">Kineosporia babensis</name>
    <dbReference type="NCBI Taxonomy" id="499548"/>
    <lineage>
        <taxon>Bacteria</taxon>
        <taxon>Bacillati</taxon>
        <taxon>Actinomycetota</taxon>
        <taxon>Actinomycetes</taxon>
        <taxon>Kineosporiales</taxon>
        <taxon>Kineosporiaceae</taxon>
        <taxon>Kineosporia</taxon>
    </lineage>
</organism>
<dbReference type="Gene3D" id="3.40.630.30">
    <property type="match status" value="1"/>
</dbReference>
<evidence type="ECO:0000313" key="3">
    <source>
        <dbReference type="Proteomes" id="UP001138997"/>
    </source>
</evidence>
<feature type="domain" description="N-acetyltransferase" evidence="1">
    <location>
        <begin position="46"/>
        <end position="185"/>
    </location>
</feature>
<proteinExistence type="predicted"/>
<dbReference type="PROSITE" id="PS51186">
    <property type="entry name" value="GNAT"/>
    <property type="match status" value="1"/>
</dbReference>
<dbReference type="EMBL" id="JAJOMB010000011">
    <property type="protein sequence ID" value="MCD5313311.1"/>
    <property type="molecule type" value="Genomic_DNA"/>
</dbReference>
<reference evidence="2" key="1">
    <citation type="submission" date="2021-11" db="EMBL/GenBank/DDBJ databases">
        <title>Streptomyces corallinus and Kineosporia corallina sp. nov., two new coral-derived marine actinobacteria.</title>
        <authorList>
            <person name="Buangrab K."/>
            <person name="Sutthacheep M."/>
            <person name="Yeemin T."/>
            <person name="Harunari E."/>
            <person name="Igarashi Y."/>
            <person name="Sripreechasak P."/>
            <person name="Kanchanasin P."/>
            <person name="Tanasupawat S."/>
            <person name="Phongsopitanun W."/>
        </authorList>
    </citation>
    <scope>NUCLEOTIDE SEQUENCE</scope>
    <source>
        <strain evidence="2">JCM 31032</strain>
    </source>
</reference>
<name>A0A9X1NHE1_9ACTN</name>
<dbReference type="InterPro" id="IPR016181">
    <property type="entry name" value="Acyl_CoA_acyltransferase"/>
</dbReference>
<accession>A0A9X1NHE1</accession>
<dbReference type="Pfam" id="PF00583">
    <property type="entry name" value="Acetyltransf_1"/>
    <property type="match status" value="1"/>
</dbReference>
<evidence type="ECO:0000313" key="2">
    <source>
        <dbReference type="EMBL" id="MCD5313311.1"/>
    </source>
</evidence>
<dbReference type="InterPro" id="IPR000182">
    <property type="entry name" value="GNAT_dom"/>
</dbReference>
<protein>
    <recommendedName>
        <fullName evidence="1">N-acetyltransferase domain-containing protein</fullName>
    </recommendedName>
</protein>